<dbReference type="Gene3D" id="1.20.1280.50">
    <property type="match status" value="1"/>
</dbReference>
<protein>
    <submittedName>
        <fullName evidence="2">RCC1/BLIP-II protein</fullName>
    </submittedName>
</protein>
<dbReference type="PROSITE" id="PS00626">
    <property type="entry name" value="RCC1_2"/>
    <property type="match status" value="1"/>
</dbReference>
<dbReference type="PROSITE" id="PS50012">
    <property type="entry name" value="RCC1_3"/>
    <property type="match status" value="2"/>
</dbReference>
<name>A0A8H6T2H7_9AGAR</name>
<dbReference type="SUPFAM" id="SSF50985">
    <property type="entry name" value="RCC1/BLIP-II"/>
    <property type="match status" value="1"/>
</dbReference>
<dbReference type="InterPro" id="IPR009091">
    <property type="entry name" value="RCC1/BLIP-II"/>
</dbReference>
<accession>A0A8H6T2H7</accession>
<keyword evidence="3" id="KW-1185">Reference proteome</keyword>
<dbReference type="SUPFAM" id="SSF81383">
    <property type="entry name" value="F-box domain"/>
    <property type="match status" value="1"/>
</dbReference>
<dbReference type="GO" id="GO:0005085">
    <property type="term" value="F:guanyl-nucleotide exchange factor activity"/>
    <property type="evidence" value="ECO:0007669"/>
    <property type="project" value="TreeGrafter"/>
</dbReference>
<evidence type="ECO:0000313" key="2">
    <source>
        <dbReference type="EMBL" id="KAF7309831.1"/>
    </source>
</evidence>
<dbReference type="AlphaFoldDB" id="A0A8H6T2H7"/>
<feature type="repeat" description="RCC1" evidence="1">
    <location>
        <begin position="76"/>
        <end position="134"/>
    </location>
</feature>
<dbReference type="PANTHER" id="PTHR45982">
    <property type="entry name" value="REGULATOR OF CHROMOSOME CONDENSATION"/>
    <property type="match status" value="1"/>
</dbReference>
<gene>
    <name evidence="2" type="ORF">MIND_00355000</name>
</gene>
<comment type="caution">
    <text evidence="2">The sequence shown here is derived from an EMBL/GenBank/DDBJ whole genome shotgun (WGS) entry which is preliminary data.</text>
</comment>
<dbReference type="EMBL" id="JACAZF010000003">
    <property type="protein sequence ID" value="KAF7309831.1"/>
    <property type="molecule type" value="Genomic_DNA"/>
</dbReference>
<feature type="repeat" description="RCC1" evidence="1">
    <location>
        <begin position="135"/>
        <end position="190"/>
    </location>
</feature>
<evidence type="ECO:0000313" key="3">
    <source>
        <dbReference type="Proteomes" id="UP000636479"/>
    </source>
</evidence>
<dbReference type="InterPro" id="IPR051553">
    <property type="entry name" value="Ran_GTPase-activating"/>
</dbReference>
<dbReference type="GeneID" id="59342912"/>
<sequence>MTTLETLPVELFSDNLLLELPIESLLQLASTNKFFSSLCSDELLWQRRLKSDFNFSGAGTARTSGWKFIYRNMYNPKVFVWGEKANGRLGLGAKFPKSSLLGSGVPFPTRLRIPQARIVNIVAGGMSFHALDSEGRLWVWGTLNSLTAALNSEGFSEPGKVAHTPLRLDLPVRITEISCGRLHSLALDSQSQLWNWTSWGRPFLLSSRHITTDSKPVQVECGWNFSSILTKSGEIFVWWPLSSEMGDQIRDKNNEMDETKEFAARAAEGVIPCVPWSLDAPDLSRLPPLPRLPKLVETGDNAEYDQVKIVKIAAMDARLVALTDQGHVLLFRGLESEDTLADGAWSYLPNFSELNRVRTMPPFNGTQPVIAAPPTMKITHISAHFLKFFAYSTGASSIVLMGNTETQDNSPPHIEPTLQNRSVISVHVGDWHYAALTATGELLTWGGYSAGALGLGDPTELPVGGPGGFSTEQARLNALDRGLGNPPNTTLPTQVRFDHARKSPKDRFCFLACASGWHTGALVIDLQKDADDNKESEEEDEELVEIRPPTHVRLNPAPHLPIPGHGGIGGGVFRVGFAGRGLTRGGQARGPPTA</sequence>
<dbReference type="PANTHER" id="PTHR45982:SF3">
    <property type="entry name" value="F-BOX PROTEIN POF9"/>
    <property type="match status" value="1"/>
</dbReference>
<dbReference type="Gene3D" id="2.130.10.30">
    <property type="entry name" value="Regulator of chromosome condensation 1/beta-lactamase-inhibitor protein II"/>
    <property type="match status" value="2"/>
</dbReference>
<organism evidence="2 3">
    <name type="scientific">Mycena indigotica</name>
    <dbReference type="NCBI Taxonomy" id="2126181"/>
    <lineage>
        <taxon>Eukaryota</taxon>
        <taxon>Fungi</taxon>
        <taxon>Dikarya</taxon>
        <taxon>Basidiomycota</taxon>
        <taxon>Agaricomycotina</taxon>
        <taxon>Agaricomycetes</taxon>
        <taxon>Agaricomycetidae</taxon>
        <taxon>Agaricales</taxon>
        <taxon>Marasmiineae</taxon>
        <taxon>Mycenaceae</taxon>
        <taxon>Mycena</taxon>
    </lineage>
</organism>
<dbReference type="InterPro" id="IPR000408">
    <property type="entry name" value="Reg_chr_condens"/>
</dbReference>
<dbReference type="GO" id="GO:0005737">
    <property type="term" value="C:cytoplasm"/>
    <property type="evidence" value="ECO:0007669"/>
    <property type="project" value="TreeGrafter"/>
</dbReference>
<reference evidence="2" key="1">
    <citation type="submission" date="2020-05" db="EMBL/GenBank/DDBJ databases">
        <title>Mycena genomes resolve the evolution of fungal bioluminescence.</title>
        <authorList>
            <person name="Tsai I.J."/>
        </authorList>
    </citation>
    <scope>NUCLEOTIDE SEQUENCE</scope>
    <source>
        <strain evidence="2">171206Taipei</strain>
    </source>
</reference>
<dbReference type="Proteomes" id="UP000636479">
    <property type="component" value="Unassembled WGS sequence"/>
</dbReference>
<proteinExistence type="predicted"/>
<dbReference type="OrthoDB" id="61110at2759"/>
<dbReference type="InterPro" id="IPR036047">
    <property type="entry name" value="F-box-like_dom_sf"/>
</dbReference>
<evidence type="ECO:0000256" key="1">
    <source>
        <dbReference type="PROSITE-ProRule" id="PRU00235"/>
    </source>
</evidence>
<dbReference type="RefSeq" id="XP_037223281.1">
    <property type="nucleotide sequence ID" value="XM_037360396.1"/>
</dbReference>